<name>A0ABR7YXQ6_9PSED</name>
<evidence type="ECO:0000313" key="2">
    <source>
        <dbReference type="Proteomes" id="UP000805841"/>
    </source>
</evidence>
<reference evidence="1 2" key="1">
    <citation type="journal article" date="2020" name="Insects">
        <title>Bacteria Belonging to Pseudomonas typographi sp. nov. from the Bark Beetle Ips typographus Have Genomic Potential to Aid in the Host Ecology.</title>
        <authorList>
            <person name="Peral-Aranega E."/>
            <person name="Saati-Santamaria Z."/>
            <person name="Kolarik M."/>
            <person name="Rivas R."/>
            <person name="Garcia-Fraile P."/>
        </authorList>
    </citation>
    <scope>NUCLEOTIDE SEQUENCE [LARGE SCALE GENOMIC DNA]</scope>
    <source>
        <strain evidence="1 2">CA3A</strain>
    </source>
</reference>
<organism evidence="1 2">
    <name type="scientific">Pseudomonas typographi</name>
    <dbReference type="NCBI Taxonomy" id="2715964"/>
    <lineage>
        <taxon>Bacteria</taxon>
        <taxon>Pseudomonadati</taxon>
        <taxon>Pseudomonadota</taxon>
        <taxon>Gammaproteobacteria</taxon>
        <taxon>Pseudomonadales</taxon>
        <taxon>Pseudomonadaceae</taxon>
        <taxon>Pseudomonas</taxon>
    </lineage>
</organism>
<accession>A0ABR7YXQ6</accession>
<dbReference type="Proteomes" id="UP000805841">
    <property type="component" value="Unassembled WGS sequence"/>
</dbReference>
<comment type="caution">
    <text evidence="1">The sequence shown here is derived from an EMBL/GenBank/DDBJ whole genome shotgun (WGS) entry which is preliminary data.</text>
</comment>
<evidence type="ECO:0000313" key="1">
    <source>
        <dbReference type="EMBL" id="MBD1597991.1"/>
    </source>
</evidence>
<keyword evidence="2" id="KW-1185">Reference proteome</keyword>
<dbReference type="NCBIfam" id="TIGR03696">
    <property type="entry name" value="Rhs_assc_core"/>
    <property type="match status" value="1"/>
</dbReference>
<dbReference type="EMBL" id="JAAOCA010000004">
    <property type="protein sequence ID" value="MBD1597991.1"/>
    <property type="molecule type" value="Genomic_DNA"/>
</dbReference>
<proteinExistence type="predicted"/>
<sequence length="272" mass="28734">MTMRDGAYKKGGGANPGRARLLATDQADSVVVHGGSGRQAYLPFGYSPLAVRRSAFTGVYLETSPGAYLLGNGYRAYLATLMRFIAPDSWSPFGGGGMNAYAYCIAEPVNQVDRNGHSFMGFFSQVMGSTRSALIPGKVAGELAAEVPNRLLLSKAVKQIEDPQEFVRAVAMVNTNLISNSNSKHVADISSYKATHYTQLTAQVAQGEISNTTAFFQSAMGWAGDKTTAAPDRAVGTVFNIAGAFVSGGIEATKLRTGKVLHSPLPSPGTRP</sequence>
<protein>
    <submittedName>
        <fullName evidence="1">RHS repeat-associated core domain-containing protein</fullName>
    </submittedName>
</protein>
<dbReference type="Gene3D" id="2.180.10.10">
    <property type="entry name" value="RHS repeat-associated core"/>
    <property type="match status" value="1"/>
</dbReference>
<dbReference type="SUPFAM" id="SSF56399">
    <property type="entry name" value="ADP-ribosylation"/>
    <property type="match status" value="1"/>
</dbReference>
<dbReference type="InterPro" id="IPR022385">
    <property type="entry name" value="Rhs_assc_core"/>
</dbReference>
<gene>
    <name evidence="1" type="ORF">HAQ05_04595</name>
</gene>